<dbReference type="EMBL" id="HBEF01024937">
    <property type="protein sequence ID" value="CAD8343319.1"/>
    <property type="molecule type" value="Transcribed_RNA"/>
</dbReference>
<organism evidence="1">
    <name type="scientific">Craspedostauros australis</name>
    <dbReference type="NCBI Taxonomy" id="1486917"/>
    <lineage>
        <taxon>Eukaryota</taxon>
        <taxon>Sar</taxon>
        <taxon>Stramenopiles</taxon>
        <taxon>Ochrophyta</taxon>
        <taxon>Bacillariophyta</taxon>
        <taxon>Bacillariophyceae</taxon>
        <taxon>Bacillariophycidae</taxon>
        <taxon>Naviculales</taxon>
        <taxon>Naviculaceae</taxon>
        <taxon>Craspedostauros</taxon>
    </lineage>
</organism>
<reference evidence="1" key="1">
    <citation type="submission" date="2021-01" db="EMBL/GenBank/DDBJ databases">
        <authorList>
            <person name="Corre E."/>
            <person name="Pelletier E."/>
            <person name="Niang G."/>
            <person name="Scheremetjew M."/>
            <person name="Finn R."/>
            <person name="Kale V."/>
            <person name="Holt S."/>
            <person name="Cochrane G."/>
            <person name="Meng A."/>
            <person name="Brown T."/>
            <person name="Cohen L."/>
        </authorList>
    </citation>
    <scope>NUCLEOTIDE SEQUENCE</scope>
    <source>
        <strain evidence="1">CCMP3328</strain>
    </source>
</reference>
<sequence>MGRAIHAWYGVIEGPSTELSCTIVDLVDNANAIRQRQWEHNNHHHTSTPSLVRVRHIQRCRYSRKYMRMAPCDCDIHWHTAEMRNVPSWDVQFMRGTESSKVHQPNYPAPSLIWLTTPMPSGNANGSTTITITPAHHH</sequence>
<name>A0A7S0F751_9STRA</name>
<dbReference type="AlphaFoldDB" id="A0A7S0F751"/>
<evidence type="ECO:0000313" key="1">
    <source>
        <dbReference type="EMBL" id="CAD8343319.1"/>
    </source>
</evidence>
<proteinExistence type="predicted"/>
<protein>
    <submittedName>
        <fullName evidence="1">Uncharacterized protein</fullName>
    </submittedName>
</protein>
<accession>A0A7S0F751</accession>
<gene>
    <name evidence="1" type="ORF">CAUS1442_LOCUS15454</name>
</gene>